<comment type="caution">
    <text evidence="3">The sequence shown here is derived from an EMBL/GenBank/DDBJ whole genome shotgun (WGS) entry which is preliminary data.</text>
</comment>
<evidence type="ECO:0000313" key="4">
    <source>
        <dbReference type="Proteomes" id="UP000178377"/>
    </source>
</evidence>
<dbReference type="InterPro" id="IPR028098">
    <property type="entry name" value="Glyco_trans_4-like_N"/>
</dbReference>
<evidence type="ECO:0000313" key="3">
    <source>
        <dbReference type="EMBL" id="OGE88193.1"/>
    </source>
</evidence>
<evidence type="ECO:0008006" key="5">
    <source>
        <dbReference type="Google" id="ProtNLM"/>
    </source>
</evidence>
<gene>
    <name evidence="3" type="ORF">A2722_04660</name>
</gene>
<proteinExistence type="predicted"/>
<dbReference type="InterPro" id="IPR050194">
    <property type="entry name" value="Glycosyltransferase_grp1"/>
</dbReference>
<dbReference type="Pfam" id="PF13439">
    <property type="entry name" value="Glyco_transf_4"/>
    <property type="match status" value="1"/>
</dbReference>
<dbReference type="Gene3D" id="3.40.50.2000">
    <property type="entry name" value="Glycogen Phosphorylase B"/>
    <property type="match status" value="2"/>
</dbReference>
<dbReference type="PANTHER" id="PTHR45947:SF3">
    <property type="entry name" value="SULFOQUINOVOSYL TRANSFERASE SQD2"/>
    <property type="match status" value="1"/>
</dbReference>
<dbReference type="Pfam" id="PF00534">
    <property type="entry name" value="Glycos_transf_1"/>
    <property type="match status" value="1"/>
</dbReference>
<accession>A0A1F5PE45</accession>
<reference evidence="3 4" key="1">
    <citation type="journal article" date="2016" name="Nat. Commun.">
        <title>Thousands of microbial genomes shed light on interconnected biogeochemical processes in an aquifer system.</title>
        <authorList>
            <person name="Anantharaman K."/>
            <person name="Brown C.T."/>
            <person name="Hug L.A."/>
            <person name="Sharon I."/>
            <person name="Castelle C.J."/>
            <person name="Probst A.J."/>
            <person name="Thomas B.C."/>
            <person name="Singh A."/>
            <person name="Wilkins M.J."/>
            <person name="Karaoz U."/>
            <person name="Brodie E.L."/>
            <person name="Williams K.H."/>
            <person name="Hubbard S.S."/>
            <person name="Banfield J.F."/>
        </authorList>
    </citation>
    <scope>NUCLEOTIDE SEQUENCE [LARGE SCALE GENOMIC DNA]</scope>
</reference>
<name>A0A1F5PE45_9BACT</name>
<protein>
    <recommendedName>
        <fullName evidence="5">Glycosyl transferase family 1 domain-containing protein</fullName>
    </recommendedName>
</protein>
<dbReference type="AlphaFoldDB" id="A0A1F5PE45"/>
<dbReference type="Proteomes" id="UP000178377">
    <property type="component" value="Unassembled WGS sequence"/>
</dbReference>
<dbReference type="SUPFAM" id="SSF53756">
    <property type="entry name" value="UDP-Glycosyltransferase/glycogen phosphorylase"/>
    <property type="match status" value="1"/>
</dbReference>
<feature type="domain" description="Glycosyl transferase family 1" evidence="1">
    <location>
        <begin position="190"/>
        <end position="339"/>
    </location>
</feature>
<dbReference type="GO" id="GO:0016757">
    <property type="term" value="F:glycosyltransferase activity"/>
    <property type="evidence" value="ECO:0007669"/>
    <property type="project" value="InterPro"/>
</dbReference>
<dbReference type="InterPro" id="IPR001296">
    <property type="entry name" value="Glyco_trans_1"/>
</dbReference>
<organism evidence="3 4">
    <name type="scientific">Candidatus Doudnabacteria bacterium RIFCSPHIGHO2_01_FULL_50_11</name>
    <dbReference type="NCBI Taxonomy" id="1817828"/>
    <lineage>
        <taxon>Bacteria</taxon>
        <taxon>Candidatus Doudnaibacteriota</taxon>
    </lineage>
</organism>
<dbReference type="EMBL" id="MFEO01000037">
    <property type="protein sequence ID" value="OGE88193.1"/>
    <property type="molecule type" value="Genomic_DNA"/>
</dbReference>
<dbReference type="STRING" id="1817828.A2722_04660"/>
<dbReference type="PANTHER" id="PTHR45947">
    <property type="entry name" value="SULFOQUINOVOSYL TRANSFERASE SQD2"/>
    <property type="match status" value="1"/>
</dbReference>
<sequence>MKVALVHEFLTQFGGAERVLEVLHRIYPQAPVYTIFHDRVKTKGRYENWDVRESVLGRIPGARAHYKWYLPLMPWAVSSFDMKDYDVVISDSSAYAKWVRVGSGTHICYCHTPTRYLWQDRDTYVANLRYPAIVKIIVKPILSRFRRMDWEASQRVDIFIANSREVQNRIKRYYQRNSVVLYPPVDTDFFEVAPSTSNREYFLTGGRLEPYKHFELPILAANKLKIPLLVFGDGTESSELVRIAGPTVKILGRVTDEKLRSLYQHAKAFIYPALEDAGMSMVEAMSCGTPVLAYRRGGALEFVSEGLTGDFFDAQSVDSIVNAIADFKDERFTSQSIRNFALKFGVNEYRSKFEAIVSRSIQERGAP</sequence>
<evidence type="ECO:0000259" key="1">
    <source>
        <dbReference type="Pfam" id="PF00534"/>
    </source>
</evidence>
<evidence type="ECO:0000259" key="2">
    <source>
        <dbReference type="Pfam" id="PF13439"/>
    </source>
</evidence>
<feature type="domain" description="Glycosyltransferase subfamily 4-like N-terminal" evidence="2">
    <location>
        <begin position="14"/>
        <end position="188"/>
    </location>
</feature>